<keyword evidence="1" id="KW-0732">Signal</keyword>
<protein>
    <recommendedName>
        <fullName evidence="5">ShKT domain-containing protein</fullName>
    </recommendedName>
</protein>
<evidence type="ECO:0000313" key="3">
    <source>
        <dbReference type="EnsemblPlants" id="AES81424"/>
    </source>
</evidence>
<dbReference type="HOGENOM" id="CLU_2100547_0_0_1"/>
<feature type="signal peptide" evidence="1">
    <location>
        <begin position="1"/>
        <end position="20"/>
    </location>
</feature>
<feature type="chain" id="PRO_5014573859" description="ShKT domain-containing protein" evidence="1">
    <location>
        <begin position="21"/>
        <end position="116"/>
    </location>
</feature>
<evidence type="ECO:0000313" key="2">
    <source>
        <dbReference type="EMBL" id="AES81424.1"/>
    </source>
</evidence>
<keyword evidence="4" id="KW-1185">Reference proteome</keyword>
<evidence type="ECO:0000313" key="4">
    <source>
        <dbReference type="Proteomes" id="UP000002051"/>
    </source>
</evidence>
<dbReference type="EMBL" id="CM001223">
    <property type="protein sequence ID" value="AES81424.1"/>
    <property type="molecule type" value="Genomic_DNA"/>
</dbReference>
<dbReference type="PaxDb" id="3880-AES81424"/>
<dbReference type="AlphaFoldDB" id="G7KUG4"/>
<organism evidence="2 4">
    <name type="scientific">Medicago truncatula</name>
    <name type="common">Barrel medic</name>
    <name type="synonym">Medicago tribuloides</name>
    <dbReference type="NCBI Taxonomy" id="3880"/>
    <lineage>
        <taxon>Eukaryota</taxon>
        <taxon>Viridiplantae</taxon>
        <taxon>Streptophyta</taxon>
        <taxon>Embryophyta</taxon>
        <taxon>Tracheophyta</taxon>
        <taxon>Spermatophyta</taxon>
        <taxon>Magnoliopsida</taxon>
        <taxon>eudicotyledons</taxon>
        <taxon>Gunneridae</taxon>
        <taxon>Pentapetalae</taxon>
        <taxon>rosids</taxon>
        <taxon>fabids</taxon>
        <taxon>Fabales</taxon>
        <taxon>Fabaceae</taxon>
        <taxon>Papilionoideae</taxon>
        <taxon>50 kb inversion clade</taxon>
        <taxon>NPAAA clade</taxon>
        <taxon>Hologalegina</taxon>
        <taxon>IRL clade</taxon>
        <taxon>Trifolieae</taxon>
        <taxon>Medicago</taxon>
    </lineage>
</organism>
<proteinExistence type="predicted"/>
<gene>
    <name evidence="2" type="ordered locus">MTR_7g092610</name>
</gene>
<dbReference type="EnsemblPlants" id="AES81424">
    <property type="protein sequence ID" value="AES81424"/>
    <property type="gene ID" value="MTR_7g092610"/>
</dbReference>
<accession>G7KUG4</accession>
<reference evidence="2 4" key="1">
    <citation type="journal article" date="2011" name="Nature">
        <title>The Medicago genome provides insight into the evolution of rhizobial symbioses.</title>
        <authorList>
            <person name="Young N.D."/>
            <person name="Debelle F."/>
            <person name="Oldroyd G.E."/>
            <person name="Geurts R."/>
            <person name="Cannon S.B."/>
            <person name="Udvardi M.K."/>
            <person name="Benedito V.A."/>
            <person name="Mayer K.F."/>
            <person name="Gouzy J."/>
            <person name="Schoof H."/>
            <person name="Van de Peer Y."/>
            <person name="Proost S."/>
            <person name="Cook D.R."/>
            <person name="Meyers B.C."/>
            <person name="Spannagl M."/>
            <person name="Cheung F."/>
            <person name="De Mita S."/>
            <person name="Krishnakumar V."/>
            <person name="Gundlach H."/>
            <person name="Zhou S."/>
            <person name="Mudge J."/>
            <person name="Bharti A.K."/>
            <person name="Murray J.D."/>
            <person name="Naoumkina M.A."/>
            <person name="Rosen B."/>
            <person name="Silverstein K.A."/>
            <person name="Tang H."/>
            <person name="Rombauts S."/>
            <person name="Zhao P.X."/>
            <person name="Zhou P."/>
            <person name="Barbe V."/>
            <person name="Bardou P."/>
            <person name="Bechner M."/>
            <person name="Bellec A."/>
            <person name="Berger A."/>
            <person name="Berges H."/>
            <person name="Bidwell S."/>
            <person name="Bisseling T."/>
            <person name="Choisne N."/>
            <person name="Couloux A."/>
            <person name="Denny R."/>
            <person name="Deshpande S."/>
            <person name="Dai X."/>
            <person name="Doyle J.J."/>
            <person name="Dudez A.M."/>
            <person name="Farmer A.D."/>
            <person name="Fouteau S."/>
            <person name="Franken C."/>
            <person name="Gibelin C."/>
            <person name="Gish J."/>
            <person name="Goldstein S."/>
            <person name="Gonzalez A.J."/>
            <person name="Green P.J."/>
            <person name="Hallab A."/>
            <person name="Hartog M."/>
            <person name="Hua A."/>
            <person name="Humphray S.J."/>
            <person name="Jeong D.H."/>
            <person name="Jing Y."/>
            <person name="Jocker A."/>
            <person name="Kenton S.M."/>
            <person name="Kim D.J."/>
            <person name="Klee K."/>
            <person name="Lai H."/>
            <person name="Lang C."/>
            <person name="Lin S."/>
            <person name="Macmil S.L."/>
            <person name="Magdelenat G."/>
            <person name="Matthews L."/>
            <person name="McCorrison J."/>
            <person name="Monaghan E.L."/>
            <person name="Mun J.H."/>
            <person name="Najar F.Z."/>
            <person name="Nicholson C."/>
            <person name="Noirot C."/>
            <person name="O'Bleness M."/>
            <person name="Paule C.R."/>
            <person name="Poulain J."/>
            <person name="Prion F."/>
            <person name="Qin B."/>
            <person name="Qu C."/>
            <person name="Retzel E.F."/>
            <person name="Riddle C."/>
            <person name="Sallet E."/>
            <person name="Samain S."/>
            <person name="Samson N."/>
            <person name="Sanders I."/>
            <person name="Saurat O."/>
            <person name="Scarpelli C."/>
            <person name="Schiex T."/>
            <person name="Segurens B."/>
            <person name="Severin A.J."/>
            <person name="Sherrier D.J."/>
            <person name="Shi R."/>
            <person name="Sims S."/>
            <person name="Singer S.R."/>
            <person name="Sinharoy S."/>
            <person name="Sterck L."/>
            <person name="Viollet A."/>
            <person name="Wang B.B."/>
            <person name="Wang K."/>
            <person name="Wang M."/>
            <person name="Wang X."/>
            <person name="Warfsmann J."/>
            <person name="Weissenbach J."/>
            <person name="White D.D."/>
            <person name="White J.D."/>
            <person name="Wiley G.B."/>
            <person name="Wincker P."/>
            <person name="Xing Y."/>
            <person name="Yang L."/>
            <person name="Yao Z."/>
            <person name="Ying F."/>
            <person name="Zhai J."/>
            <person name="Zhou L."/>
            <person name="Zuber A."/>
            <person name="Denarie J."/>
            <person name="Dixon R.A."/>
            <person name="May G.D."/>
            <person name="Schwartz D.C."/>
            <person name="Rogers J."/>
            <person name="Quetier F."/>
            <person name="Town C.D."/>
            <person name="Roe B.A."/>
        </authorList>
    </citation>
    <scope>NUCLEOTIDE SEQUENCE [LARGE SCALE GENOMIC DNA]</scope>
    <source>
        <strain evidence="2">A17</strain>
        <strain evidence="3 4">cv. Jemalong A17</strain>
    </source>
</reference>
<sequence length="116" mass="12996">MKRNVARLLIILPLLWDGGGDYSSCAQGLHLCNSGWVKLNCNRAFKENGNCVGCCGLLQDTNDKCDSKLFINMVTNNCKTSWTTTSLIQRIKNLLDVVDTLRFIILSDKTIEVRLT</sequence>
<dbReference type="Proteomes" id="UP000002051">
    <property type="component" value="Unassembled WGS sequence"/>
</dbReference>
<evidence type="ECO:0000256" key="1">
    <source>
        <dbReference type="SAM" id="SignalP"/>
    </source>
</evidence>
<reference evidence="3" key="3">
    <citation type="submission" date="2015-04" db="UniProtKB">
        <authorList>
            <consortium name="EnsemblPlants"/>
        </authorList>
    </citation>
    <scope>IDENTIFICATION</scope>
    <source>
        <strain evidence="3">cv. Jemalong A17</strain>
    </source>
</reference>
<reference evidence="2 4" key="2">
    <citation type="journal article" date="2014" name="BMC Genomics">
        <title>An improved genome release (version Mt4.0) for the model legume Medicago truncatula.</title>
        <authorList>
            <person name="Tang H."/>
            <person name="Krishnakumar V."/>
            <person name="Bidwell S."/>
            <person name="Rosen B."/>
            <person name="Chan A."/>
            <person name="Zhou S."/>
            <person name="Gentzbittel L."/>
            <person name="Childs K.L."/>
            <person name="Yandell M."/>
            <person name="Gundlach H."/>
            <person name="Mayer K.F."/>
            <person name="Schwartz D.C."/>
            <person name="Town C.D."/>
        </authorList>
    </citation>
    <scope>GENOME REANNOTATION</scope>
    <source>
        <strain evidence="3 4">cv. Jemalong A17</strain>
    </source>
</reference>
<name>G7KUG4_MEDTR</name>
<evidence type="ECO:0008006" key="5">
    <source>
        <dbReference type="Google" id="ProtNLM"/>
    </source>
</evidence>